<evidence type="ECO:0000313" key="38">
    <source>
        <dbReference type="Proteomes" id="UP000014760"/>
    </source>
</evidence>
<comment type="similarity">
    <text evidence="4 33 34">Belongs to the FMO family.</text>
</comment>
<dbReference type="OrthoDB" id="66881at2759"/>
<dbReference type="PRINTS" id="PR01125">
    <property type="entry name" value="FMOXYGENASE5"/>
</dbReference>
<keyword evidence="10 33" id="KW-0274">FAD</keyword>
<evidence type="ECO:0000256" key="20">
    <source>
        <dbReference type="ARBA" id="ARBA00047338"/>
    </source>
</evidence>
<dbReference type="InterPro" id="IPR020946">
    <property type="entry name" value="Flavin_mOase-like"/>
</dbReference>
<evidence type="ECO:0000313" key="36">
    <source>
        <dbReference type="EMBL" id="ELU17934.1"/>
    </source>
</evidence>
<evidence type="ECO:0000256" key="1">
    <source>
        <dbReference type="ARBA" id="ARBA00001974"/>
    </source>
</evidence>
<dbReference type="GO" id="GO:0016174">
    <property type="term" value="F:NAD(P)H oxidase H2O2-forming activity"/>
    <property type="evidence" value="ECO:0007669"/>
    <property type="project" value="UniProtKB-EC"/>
</dbReference>
<evidence type="ECO:0000256" key="17">
    <source>
        <dbReference type="ARBA" id="ARBA00023136"/>
    </source>
</evidence>
<evidence type="ECO:0000256" key="4">
    <source>
        <dbReference type="ARBA" id="ARBA00009183"/>
    </source>
</evidence>
<evidence type="ECO:0000256" key="35">
    <source>
        <dbReference type="SAM" id="Phobius"/>
    </source>
</evidence>
<evidence type="ECO:0000256" key="12">
    <source>
        <dbReference type="ARBA" id="ARBA00022857"/>
    </source>
</evidence>
<comment type="catalytic activity">
    <reaction evidence="26">
        <text>hypotaurine + NADPH + O2 + H(+) = taurine + NADP(+) + H2O</text>
        <dbReference type="Rhea" id="RHEA:69819"/>
        <dbReference type="ChEBI" id="CHEBI:15377"/>
        <dbReference type="ChEBI" id="CHEBI:15378"/>
        <dbReference type="ChEBI" id="CHEBI:15379"/>
        <dbReference type="ChEBI" id="CHEBI:57783"/>
        <dbReference type="ChEBI" id="CHEBI:57853"/>
        <dbReference type="ChEBI" id="CHEBI:58349"/>
        <dbReference type="ChEBI" id="CHEBI:507393"/>
        <dbReference type="EC" id="1.14.13.8"/>
    </reaction>
    <physiologicalReaction direction="left-to-right" evidence="26">
        <dbReference type="Rhea" id="RHEA:69820"/>
    </physiologicalReaction>
</comment>
<keyword evidence="8 35" id="KW-0812">Transmembrane</keyword>
<keyword evidence="13 35" id="KW-1133">Transmembrane helix</keyword>
<keyword evidence="12 33" id="KW-0521">NADP</keyword>
<evidence type="ECO:0000256" key="24">
    <source>
        <dbReference type="ARBA" id="ARBA00047864"/>
    </source>
</evidence>
<evidence type="ECO:0000256" key="16">
    <source>
        <dbReference type="ARBA" id="ARBA00023098"/>
    </source>
</evidence>
<gene>
    <name evidence="36" type="ORF">CAPTEDRAFT_222532</name>
</gene>
<evidence type="ECO:0000256" key="31">
    <source>
        <dbReference type="ARBA" id="ARBA00049443"/>
    </source>
</evidence>
<evidence type="ECO:0000256" key="3">
    <source>
        <dbReference type="ARBA" id="ARBA00004524"/>
    </source>
</evidence>
<evidence type="ECO:0000256" key="10">
    <source>
        <dbReference type="ARBA" id="ARBA00022827"/>
    </source>
</evidence>
<comment type="catalytic activity">
    <reaction evidence="25">
        <text>hexan-3-one + NADPH + O2 + H(+) = ethyl butanoate + NADP(+) + H2O</text>
        <dbReference type="Rhea" id="RHEA:54844"/>
        <dbReference type="ChEBI" id="CHEBI:15377"/>
        <dbReference type="ChEBI" id="CHEBI:15378"/>
        <dbReference type="ChEBI" id="CHEBI:15379"/>
        <dbReference type="ChEBI" id="CHEBI:57783"/>
        <dbReference type="ChEBI" id="CHEBI:58349"/>
        <dbReference type="ChEBI" id="CHEBI:88764"/>
        <dbReference type="ChEBI" id="CHEBI:89891"/>
    </reaction>
    <physiologicalReaction direction="left-to-right" evidence="25">
        <dbReference type="Rhea" id="RHEA:54845"/>
    </physiologicalReaction>
</comment>
<keyword evidence="11" id="KW-0492">Microsome</keyword>
<reference evidence="37" key="3">
    <citation type="submission" date="2015-06" db="UniProtKB">
        <authorList>
            <consortium name="EnsemblMetazoa"/>
        </authorList>
    </citation>
    <scope>IDENTIFICATION</scope>
</reference>
<evidence type="ECO:0000256" key="6">
    <source>
        <dbReference type="ARBA" id="ARBA00022553"/>
    </source>
</evidence>
<evidence type="ECO:0000256" key="9">
    <source>
        <dbReference type="ARBA" id="ARBA00022824"/>
    </source>
</evidence>
<evidence type="ECO:0000256" key="5">
    <source>
        <dbReference type="ARBA" id="ARBA00022481"/>
    </source>
</evidence>
<evidence type="ECO:0000256" key="30">
    <source>
        <dbReference type="ARBA" id="ARBA00048990"/>
    </source>
</evidence>
<name>R7VH41_CAPTE</name>
<dbReference type="InterPro" id="IPR050346">
    <property type="entry name" value="FMO-like"/>
</dbReference>
<evidence type="ECO:0000256" key="14">
    <source>
        <dbReference type="ARBA" id="ARBA00023002"/>
    </source>
</evidence>
<dbReference type="GO" id="GO:0004499">
    <property type="term" value="F:N,N-dimethylaniline monooxygenase activity"/>
    <property type="evidence" value="ECO:0007669"/>
    <property type="project" value="UniProtKB-UniRule"/>
</dbReference>
<dbReference type="EC" id="1.-.-.-" evidence="34"/>
<reference evidence="38" key="1">
    <citation type="submission" date="2012-12" db="EMBL/GenBank/DDBJ databases">
        <authorList>
            <person name="Hellsten U."/>
            <person name="Grimwood J."/>
            <person name="Chapman J.A."/>
            <person name="Shapiro H."/>
            <person name="Aerts A."/>
            <person name="Otillar R.P."/>
            <person name="Terry A.Y."/>
            <person name="Boore J.L."/>
            <person name="Simakov O."/>
            <person name="Marletaz F."/>
            <person name="Cho S.-J."/>
            <person name="Edsinger-Gonzales E."/>
            <person name="Havlak P."/>
            <person name="Kuo D.-H."/>
            <person name="Larsson T."/>
            <person name="Lv J."/>
            <person name="Arendt D."/>
            <person name="Savage R."/>
            <person name="Osoegawa K."/>
            <person name="de Jong P."/>
            <person name="Lindberg D.R."/>
            <person name="Seaver E.C."/>
            <person name="Weisblat D.A."/>
            <person name="Putnam N.H."/>
            <person name="Grigoriev I.V."/>
            <person name="Rokhsar D.S."/>
        </authorList>
    </citation>
    <scope>NUCLEOTIDE SEQUENCE</scope>
    <source>
        <strain evidence="38">I ESC-2004</strain>
    </source>
</reference>
<keyword evidence="38" id="KW-1185">Reference proteome</keyword>
<dbReference type="EnsemblMetazoa" id="CapteT222532">
    <property type="protein sequence ID" value="CapteP222532"/>
    <property type="gene ID" value="CapteG222532"/>
</dbReference>
<comment type="catalytic activity">
    <reaction evidence="20">
        <text>hypotaurine + NADH + O2 + H(+) = taurine + NAD(+) + H2O</text>
        <dbReference type="Rhea" id="RHEA:74111"/>
        <dbReference type="ChEBI" id="CHEBI:15377"/>
        <dbReference type="ChEBI" id="CHEBI:15378"/>
        <dbReference type="ChEBI" id="CHEBI:15379"/>
        <dbReference type="ChEBI" id="CHEBI:57540"/>
        <dbReference type="ChEBI" id="CHEBI:57853"/>
        <dbReference type="ChEBI" id="CHEBI:57945"/>
        <dbReference type="ChEBI" id="CHEBI:507393"/>
        <dbReference type="EC" id="1.14.13.8"/>
    </reaction>
    <physiologicalReaction direction="left-to-right" evidence="20">
        <dbReference type="Rhea" id="RHEA:74112"/>
    </physiologicalReaction>
</comment>
<evidence type="ECO:0000256" key="18">
    <source>
        <dbReference type="ARBA" id="ARBA00045722"/>
    </source>
</evidence>
<dbReference type="InterPro" id="IPR000960">
    <property type="entry name" value="Flavin_mOase"/>
</dbReference>
<evidence type="ECO:0000256" key="28">
    <source>
        <dbReference type="ARBA" id="ARBA00048459"/>
    </source>
</evidence>
<dbReference type="HOGENOM" id="CLU_006909_8_2_1"/>
<comment type="catalytic activity">
    <reaction evidence="21">
        <text>hexan-3-one + NADPH + O2 + H(+) = propyl propanoate + NADP(+) + H2O</text>
        <dbReference type="Rhea" id="RHEA:54848"/>
        <dbReference type="ChEBI" id="CHEBI:15377"/>
        <dbReference type="ChEBI" id="CHEBI:15378"/>
        <dbReference type="ChEBI" id="CHEBI:15379"/>
        <dbReference type="ChEBI" id="CHEBI:57783"/>
        <dbReference type="ChEBI" id="CHEBI:58349"/>
        <dbReference type="ChEBI" id="CHEBI:89828"/>
        <dbReference type="ChEBI" id="CHEBI:89891"/>
    </reaction>
    <physiologicalReaction direction="left-to-right" evidence="21">
        <dbReference type="Rhea" id="RHEA:54849"/>
    </physiologicalReaction>
</comment>
<comment type="cofactor">
    <cofactor evidence="1 33 34">
        <name>FAD</name>
        <dbReference type="ChEBI" id="CHEBI:57692"/>
    </cofactor>
</comment>
<evidence type="ECO:0000313" key="37">
    <source>
        <dbReference type="EnsemblMetazoa" id="CapteP222532"/>
    </source>
</evidence>
<dbReference type="Gene3D" id="3.50.50.60">
    <property type="entry name" value="FAD/NAD(P)-binding domain"/>
    <property type="match status" value="1"/>
</dbReference>
<comment type="subcellular location">
    <subcellularLocation>
        <location evidence="2">Endoplasmic reticulum membrane</location>
        <topology evidence="2">Single-pass membrane protein</topology>
    </subcellularLocation>
    <subcellularLocation>
        <location evidence="3">Microsome membrane</location>
    </subcellularLocation>
</comment>
<dbReference type="SUPFAM" id="SSF51905">
    <property type="entry name" value="FAD/NAD(P)-binding domain"/>
    <property type="match status" value="2"/>
</dbReference>
<keyword evidence="9 33" id="KW-0256">Endoplasmic reticulum</keyword>
<dbReference type="AlphaFoldDB" id="R7VH41"/>
<comment type="catalytic activity">
    <reaction evidence="29">
        <text>(2E)-geranial + NADPH + O2 + H(+) = (1E)-2,6-dimethylhepta-1,5-dien-1-yl formate + NADP(+) + H2O</text>
        <dbReference type="Rhea" id="RHEA:54860"/>
        <dbReference type="ChEBI" id="CHEBI:15377"/>
        <dbReference type="ChEBI" id="CHEBI:15378"/>
        <dbReference type="ChEBI" id="CHEBI:15379"/>
        <dbReference type="ChEBI" id="CHEBI:16980"/>
        <dbReference type="ChEBI" id="CHEBI:57783"/>
        <dbReference type="ChEBI" id="CHEBI:58349"/>
        <dbReference type="ChEBI" id="CHEBI:138375"/>
    </reaction>
    <physiologicalReaction direction="left-to-right" evidence="29">
        <dbReference type="Rhea" id="RHEA:54861"/>
    </physiologicalReaction>
</comment>
<comment type="catalytic activity">
    <reaction evidence="24">
        <text>NADPH + O2 + H(+) = H2O2 + NADP(+)</text>
        <dbReference type="Rhea" id="RHEA:11260"/>
        <dbReference type="ChEBI" id="CHEBI:15378"/>
        <dbReference type="ChEBI" id="CHEBI:15379"/>
        <dbReference type="ChEBI" id="CHEBI:16240"/>
        <dbReference type="ChEBI" id="CHEBI:57783"/>
        <dbReference type="ChEBI" id="CHEBI:58349"/>
        <dbReference type="EC" id="1.6.3.1"/>
    </reaction>
    <physiologicalReaction direction="left-to-right" evidence="24">
        <dbReference type="Rhea" id="RHEA:11261"/>
    </physiologicalReaction>
</comment>
<dbReference type="GO" id="GO:0005789">
    <property type="term" value="C:endoplasmic reticulum membrane"/>
    <property type="evidence" value="ECO:0007669"/>
    <property type="project" value="UniProtKB-SubCell"/>
</dbReference>
<comment type="catalytic activity">
    <reaction evidence="27">
        <text>trimethylamine + NADPH + O2 = trimethylamine N-oxide + NADP(+) + H2O</text>
        <dbReference type="Rhea" id="RHEA:31979"/>
        <dbReference type="ChEBI" id="CHEBI:15377"/>
        <dbReference type="ChEBI" id="CHEBI:15379"/>
        <dbReference type="ChEBI" id="CHEBI:15724"/>
        <dbReference type="ChEBI" id="CHEBI:57783"/>
        <dbReference type="ChEBI" id="CHEBI:58349"/>
        <dbReference type="ChEBI" id="CHEBI:58389"/>
        <dbReference type="EC" id="1.14.13.148"/>
    </reaction>
    <physiologicalReaction direction="left-to-right" evidence="27">
        <dbReference type="Rhea" id="RHEA:31980"/>
    </physiologicalReaction>
</comment>
<organism evidence="36">
    <name type="scientific">Capitella teleta</name>
    <name type="common">Polychaete worm</name>
    <dbReference type="NCBI Taxonomy" id="283909"/>
    <lineage>
        <taxon>Eukaryota</taxon>
        <taxon>Metazoa</taxon>
        <taxon>Spiralia</taxon>
        <taxon>Lophotrochozoa</taxon>
        <taxon>Annelida</taxon>
        <taxon>Polychaeta</taxon>
        <taxon>Sedentaria</taxon>
        <taxon>Scolecida</taxon>
        <taxon>Capitellidae</taxon>
        <taxon>Capitella</taxon>
    </lineage>
</organism>
<dbReference type="FunFam" id="3.50.50.60:FF:000159">
    <property type="entry name" value="Dimethylaniline monooxygenase [N-oxide-forming]"/>
    <property type="match status" value="1"/>
</dbReference>
<accession>R7VH41</accession>
<keyword evidence="16" id="KW-0443">Lipid metabolism</keyword>
<comment type="catalytic activity">
    <reaction evidence="30">
        <text>heptan-4-one + NADPH + O2 + H(+) = propyl butanoate + NADP(+) + H2O</text>
        <dbReference type="Rhea" id="RHEA:54852"/>
        <dbReference type="ChEBI" id="CHEBI:15377"/>
        <dbReference type="ChEBI" id="CHEBI:15378"/>
        <dbReference type="ChEBI" id="CHEBI:15379"/>
        <dbReference type="ChEBI" id="CHEBI:57783"/>
        <dbReference type="ChEBI" id="CHEBI:58349"/>
        <dbReference type="ChEBI" id="CHEBI:89484"/>
        <dbReference type="ChEBI" id="CHEBI:89719"/>
    </reaction>
    <physiologicalReaction direction="left-to-right" evidence="30">
        <dbReference type="Rhea" id="RHEA:54853"/>
    </physiologicalReaction>
</comment>
<evidence type="ECO:0000256" key="34">
    <source>
        <dbReference type="RuleBase" id="RU361177"/>
    </source>
</evidence>
<evidence type="ECO:0000256" key="27">
    <source>
        <dbReference type="ARBA" id="ARBA00048088"/>
    </source>
</evidence>
<dbReference type="GO" id="GO:0050661">
    <property type="term" value="F:NADP binding"/>
    <property type="evidence" value="ECO:0007669"/>
    <property type="project" value="InterPro"/>
</dbReference>
<evidence type="ECO:0000256" key="2">
    <source>
        <dbReference type="ARBA" id="ARBA00004389"/>
    </source>
</evidence>
<dbReference type="STRING" id="283909.R7VH41"/>
<feature type="transmembrane region" description="Helical" evidence="35">
    <location>
        <begin position="499"/>
        <end position="518"/>
    </location>
</feature>
<evidence type="ECO:0000256" key="33">
    <source>
        <dbReference type="PIRNR" id="PIRNR000332"/>
    </source>
</evidence>
<evidence type="ECO:0000256" key="26">
    <source>
        <dbReference type="ARBA" id="ARBA00048041"/>
    </source>
</evidence>
<dbReference type="EMBL" id="KB292234">
    <property type="protein sequence ID" value="ELU17934.1"/>
    <property type="molecule type" value="Genomic_DNA"/>
</dbReference>
<comment type="catalytic activity">
    <reaction evidence="23">
        <text>sulcatone + NADPH + O2 + H(+) = 4-methylpent-3-en-1-yl acetate + NADP(+) + H2O</text>
        <dbReference type="Rhea" id="RHEA:54864"/>
        <dbReference type="ChEBI" id="CHEBI:15377"/>
        <dbReference type="ChEBI" id="CHEBI:15378"/>
        <dbReference type="ChEBI" id="CHEBI:15379"/>
        <dbReference type="ChEBI" id="CHEBI:16310"/>
        <dbReference type="ChEBI" id="CHEBI:57783"/>
        <dbReference type="ChEBI" id="CHEBI:58349"/>
        <dbReference type="ChEBI" id="CHEBI:138373"/>
    </reaction>
    <physiologicalReaction direction="left-to-right" evidence="23">
        <dbReference type="Rhea" id="RHEA:54865"/>
    </physiologicalReaction>
</comment>
<dbReference type="EMBL" id="AMQN01003930">
    <property type="status" value="NOT_ANNOTATED_CDS"/>
    <property type="molecule type" value="Genomic_DNA"/>
</dbReference>
<proteinExistence type="inferred from homology"/>
<dbReference type="GO" id="GO:0050660">
    <property type="term" value="F:flavin adenine dinucleotide binding"/>
    <property type="evidence" value="ECO:0007669"/>
    <property type="project" value="InterPro"/>
</dbReference>
<evidence type="ECO:0000256" key="8">
    <source>
        <dbReference type="ARBA" id="ARBA00022692"/>
    </source>
</evidence>
<comment type="catalytic activity">
    <reaction evidence="31">
        <text>N,N-dimethylaniline + NADPH + O2 + H(+) = N,N-dimethylaniline N-oxide + NADP(+) + H2O</text>
        <dbReference type="Rhea" id="RHEA:24468"/>
        <dbReference type="ChEBI" id="CHEBI:15377"/>
        <dbReference type="ChEBI" id="CHEBI:15378"/>
        <dbReference type="ChEBI" id="CHEBI:15379"/>
        <dbReference type="ChEBI" id="CHEBI:16269"/>
        <dbReference type="ChEBI" id="CHEBI:17735"/>
        <dbReference type="ChEBI" id="CHEBI:57783"/>
        <dbReference type="ChEBI" id="CHEBI:58349"/>
        <dbReference type="EC" id="1.14.13.8"/>
    </reaction>
    <physiologicalReaction direction="left-to-right" evidence="31">
        <dbReference type="Rhea" id="RHEA:24469"/>
    </physiologicalReaction>
</comment>
<evidence type="ECO:0000256" key="25">
    <source>
        <dbReference type="ARBA" id="ARBA00047977"/>
    </source>
</evidence>
<evidence type="ECO:0000256" key="7">
    <source>
        <dbReference type="ARBA" id="ARBA00022630"/>
    </source>
</evidence>
<dbReference type="PANTHER" id="PTHR23023">
    <property type="entry name" value="DIMETHYLANILINE MONOOXYGENASE"/>
    <property type="match status" value="1"/>
</dbReference>
<dbReference type="Proteomes" id="UP000014760">
    <property type="component" value="Unassembled WGS sequence"/>
</dbReference>
<comment type="catalytic activity">
    <reaction evidence="32">
        <text>octan-3-one + NADPH + O2 + H(+) = pentyl propanoate + NADP(+) + H2O</text>
        <dbReference type="Rhea" id="RHEA:54840"/>
        <dbReference type="ChEBI" id="CHEBI:15377"/>
        <dbReference type="ChEBI" id="CHEBI:15378"/>
        <dbReference type="ChEBI" id="CHEBI:15379"/>
        <dbReference type="ChEBI" id="CHEBI:57783"/>
        <dbReference type="ChEBI" id="CHEBI:58349"/>
        <dbReference type="ChEBI" id="CHEBI:80946"/>
        <dbReference type="ChEBI" id="CHEBI:87373"/>
    </reaction>
    <physiologicalReaction direction="left-to-right" evidence="32">
        <dbReference type="Rhea" id="RHEA:54841"/>
    </physiologicalReaction>
</comment>
<evidence type="ECO:0000256" key="23">
    <source>
        <dbReference type="ARBA" id="ARBA00047855"/>
    </source>
</evidence>
<dbReference type="OMA" id="PEWPKGP"/>
<evidence type="ECO:0000256" key="29">
    <source>
        <dbReference type="ARBA" id="ARBA00048989"/>
    </source>
</evidence>
<comment type="function">
    <text evidence="19">Broad spectrum monooxygenase that catalyzes the oxygenation of a wide variety of nitrogen- and sulfur-containing compounds including xenobiotics. Catalyzes the S-oxygenation of hypotaurine to produce taurine, an organic osmolyte involved in cell volume regulation as well as a variety of cytoprotective and developmental processes. In vitro, catalyzes the N-oxygenation of trimethylamine (TMA) to produce trimethylamine N-oxide (TMAO) and could therefore participate to the detoxification of this compound that is generated by the action of gut microbiota from dietary precursors such as choline, choline containing compounds, betaine or L-carnitine.</text>
</comment>
<evidence type="ECO:0000256" key="32">
    <source>
        <dbReference type="ARBA" id="ARBA00049475"/>
    </source>
</evidence>
<dbReference type="PIRSF" id="PIRSF000332">
    <property type="entry name" value="FMO"/>
    <property type="match status" value="1"/>
</dbReference>
<keyword evidence="7 33" id="KW-0285">Flavoprotein</keyword>
<evidence type="ECO:0000256" key="11">
    <source>
        <dbReference type="ARBA" id="ARBA00022848"/>
    </source>
</evidence>
<protein>
    <recommendedName>
        <fullName evidence="34">Flavin-containing monooxygenase</fullName>
        <ecNumber evidence="34">1.-.-.-</ecNumber>
    </recommendedName>
</protein>
<dbReference type="InterPro" id="IPR002257">
    <property type="entry name" value="Flavin_mOase_5"/>
</dbReference>
<comment type="function">
    <text evidence="18">Acts as a Baeyer-Villiger monooxygenase on a broad range of substrates. Catalyzes the insertion of an oxygen atom into a carbon-carbon bond adjacent to a carbonyl, which converts ketones to esters. Active on diverse carbonyl compounds, whereas soft nucleophiles are mostly non- or poorly reactive. In contrast with other forms of FMO it is non- or poorly active on 'classical' substrates such as drugs, pesticides, and dietary components containing soft nucleophilic heteroatoms. Able to oxidize drug molecules bearing a carbonyl group on an aliphatic chain, such as nabumetone and pentoxifylline. Also, in the absence of substrates, shows slow but yet significant NADPH oxidase activity. Acts as a positive modulator of cholesterol biosynthesis as well as glucose homeostasis, promoting metabolic aging via pleiotropic effects.</text>
</comment>
<keyword evidence="5" id="KW-0488">Methylation</keyword>
<dbReference type="InterPro" id="IPR036188">
    <property type="entry name" value="FAD/NAD-bd_sf"/>
</dbReference>
<keyword evidence="14 33" id="KW-0560">Oxidoreductase</keyword>
<dbReference type="Pfam" id="PF00743">
    <property type="entry name" value="FMO-like"/>
    <property type="match status" value="1"/>
</dbReference>
<evidence type="ECO:0000256" key="13">
    <source>
        <dbReference type="ARBA" id="ARBA00022989"/>
    </source>
</evidence>
<dbReference type="PRINTS" id="PR00370">
    <property type="entry name" value="FMOXYGENASE"/>
</dbReference>
<keyword evidence="6" id="KW-0597">Phosphoprotein</keyword>
<evidence type="ECO:0000256" key="21">
    <source>
        <dbReference type="ARBA" id="ARBA00047426"/>
    </source>
</evidence>
<keyword evidence="15 33" id="KW-0503">Monooxygenase</keyword>
<dbReference type="GO" id="GO:0006629">
    <property type="term" value="P:lipid metabolic process"/>
    <property type="evidence" value="ECO:0007669"/>
    <property type="project" value="UniProtKB-KW"/>
</dbReference>
<sequence length="521" mass="58513">MAGKRVAVIGSGASGLSGIKCCLDEGLIPVCFERNGDIGGLWNFSSDAVDGHSSVLKSTTINTSKEMMAFSDFPPPQEFAPNMHNTQIMQYFRLYAENFGLLKHIRFFTRVDEVRPTAEFNSTGQWEVHSTDLKTDEKKLEVYDGVLVCTGHHAKTFMPKFDGEEDFEGKIMHSHDYRNHGEFDDKKVVVVGFGNSAGDLAVELSRICRKRGLPFDLQISSRYGLFMMSMLPWEKLNRMVEEAVNKKLDHEAYSLKPEHHIFSCHPVVNDDLPNRIISGAITIKPNLKRITKSGVEFDDGTSDENIDAIFYATGYVFGFPFIKYKGYEVHRNEVQLYKYMYAPDVKPHTLAIIGLVQPLGSTVPIAEMQNRVACRVIKGECELPSAAAMWRDIKGKQSAMKRRYVASQRHTVQVDFTPFMDELADLIGCRPSLGYLMLTRPSVAWNVFFGPSVAYQYRLCGPGVWPGAAEALSTVWERTLFPLKTRPIASAKKKGSSSVMLTTSVVFMACLACAYYKWKMA</sequence>
<comment type="catalytic activity">
    <reaction evidence="22">
        <text>heptan-2-one + NADPH + O2 + H(+) = pentyl acetate + NADP(+) + H2O</text>
        <dbReference type="Rhea" id="RHEA:54836"/>
        <dbReference type="ChEBI" id="CHEBI:5672"/>
        <dbReference type="ChEBI" id="CHEBI:15377"/>
        <dbReference type="ChEBI" id="CHEBI:15378"/>
        <dbReference type="ChEBI" id="CHEBI:15379"/>
        <dbReference type="ChEBI" id="CHEBI:57783"/>
        <dbReference type="ChEBI" id="CHEBI:58349"/>
        <dbReference type="ChEBI" id="CHEBI:87362"/>
    </reaction>
    <physiologicalReaction direction="left-to-right" evidence="22">
        <dbReference type="Rhea" id="RHEA:54837"/>
    </physiologicalReaction>
</comment>
<comment type="catalytic activity">
    <reaction evidence="28">
        <text>octan-3-one + NADPH + O2 + H(+) = ethyl hexanoate + NADP(+) + H2O</text>
        <dbReference type="Rhea" id="RHEA:54856"/>
        <dbReference type="ChEBI" id="CHEBI:15377"/>
        <dbReference type="ChEBI" id="CHEBI:15378"/>
        <dbReference type="ChEBI" id="CHEBI:15379"/>
        <dbReference type="ChEBI" id="CHEBI:57783"/>
        <dbReference type="ChEBI" id="CHEBI:58349"/>
        <dbReference type="ChEBI" id="CHEBI:80946"/>
        <dbReference type="ChEBI" id="CHEBI:86055"/>
    </reaction>
    <physiologicalReaction direction="left-to-right" evidence="28">
        <dbReference type="Rhea" id="RHEA:54857"/>
    </physiologicalReaction>
</comment>
<keyword evidence="17 33" id="KW-0472">Membrane</keyword>
<dbReference type="GO" id="GO:0034899">
    <property type="term" value="F:trimethylamine monooxygenase activity"/>
    <property type="evidence" value="ECO:0007669"/>
    <property type="project" value="UniProtKB-EC"/>
</dbReference>
<reference evidence="36 38" key="2">
    <citation type="journal article" date="2013" name="Nature">
        <title>Insights into bilaterian evolution from three spiralian genomes.</title>
        <authorList>
            <person name="Simakov O."/>
            <person name="Marletaz F."/>
            <person name="Cho S.J."/>
            <person name="Edsinger-Gonzales E."/>
            <person name="Havlak P."/>
            <person name="Hellsten U."/>
            <person name="Kuo D.H."/>
            <person name="Larsson T."/>
            <person name="Lv J."/>
            <person name="Arendt D."/>
            <person name="Savage R."/>
            <person name="Osoegawa K."/>
            <person name="de Jong P."/>
            <person name="Grimwood J."/>
            <person name="Chapman J.A."/>
            <person name="Shapiro H."/>
            <person name="Aerts A."/>
            <person name="Otillar R.P."/>
            <person name="Terry A.Y."/>
            <person name="Boore J.L."/>
            <person name="Grigoriev I.V."/>
            <person name="Lindberg D.R."/>
            <person name="Seaver E.C."/>
            <person name="Weisblat D.A."/>
            <person name="Putnam N.H."/>
            <person name="Rokhsar D.S."/>
        </authorList>
    </citation>
    <scope>NUCLEOTIDE SEQUENCE</scope>
    <source>
        <strain evidence="36 38">I ESC-2004</strain>
    </source>
</reference>
<evidence type="ECO:0000256" key="22">
    <source>
        <dbReference type="ARBA" id="ARBA00047574"/>
    </source>
</evidence>
<evidence type="ECO:0000256" key="15">
    <source>
        <dbReference type="ARBA" id="ARBA00023033"/>
    </source>
</evidence>
<evidence type="ECO:0000256" key="19">
    <source>
        <dbReference type="ARBA" id="ARBA00045957"/>
    </source>
</evidence>